<name>F5XGX3_MICPN</name>
<dbReference type="KEGG" id="mph:MLP_25910"/>
<organism evidence="1 2">
    <name type="scientific">Microlunatus phosphovorus (strain ATCC 700054 / DSM 10555 / JCM 9379 / NBRC 101784 / NCIMB 13414 / VKM Ac-1990 / NM-1)</name>
    <dbReference type="NCBI Taxonomy" id="1032480"/>
    <lineage>
        <taxon>Bacteria</taxon>
        <taxon>Bacillati</taxon>
        <taxon>Actinomycetota</taxon>
        <taxon>Actinomycetes</taxon>
        <taxon>Propionibacteriales</taxon>
        <taxon>Propionibacteriaceae</taxon>
        <taxon>Microlunatus</taxon>
    </lineage>
</organism>
<dbReference type="InterPro" id="IPR027417">
    <property type="entry name" value="P-loop_NTPase"/>
</dbReference>
<accession>F5XGX3</accession>
<sequence length="354" mass="38743">MSAATSNTSTKRLILVTGAGRSGTSTIAGVFARLGFHVPLPVLKANASNPRGFYESWWPVKFHNRLTKRAGIELTDGQPNAAHLVAKALDEKARTSLRSWLSEQFSGNDLVMVKDPRAAWAPSLWSETAQELGVSIGYVTMIRHPSEVVGSRSTYYGARRPALSERQFDIRNLCGWINQNLTLERETRSQARVFVSYAGLLADWRSSIGHVFDGLSLPASLLTPAAAAEIDAFIEPSLRRHGQDWGDRDLPPALVDLAEQTWAALEANAEAAVPTSDSAAVFDEISAGYEQLYSDAAAIAQDHTATRARLALKRGRREGRREVQEAIAERRLSRRIRRKVGGVLSAAKGRLTKG</sequence>
<proteinExistence type="predicted"/>
<dbReference type="EMBL" id="AP012204">
    <property type="protein sequence ID" value="BAK35605.1"/>
    <property type="molecule type" value="Genomic_DNA"/>
</dbReference>
<dbReference type="Gene3D" id="3.40.50.300">
    <property type="entry name" value="P-loop containing nucleotide triphosphate hydrolases"/>
    <property type="match status" value="1"/>
</dbReference>
<dbReference type="eggNOG" id="COG3551">
    <property type="taxonomic scope" value="Bacteria"/>
</dbReference>
<evidence type="ECO:0000313" key="1">
    <source>
        <dbReference type="EMBL" id="BAK35605.1"/>
    </source>
</evidence>
<evidence type="ECO:0008006" key="3">
    <source>
        <dbReference type="Google" id="ProtNLM"/>
    </source>
</evidence>
<dbReference type="OrthoDB" id="5138950at2"/>
<gene>
    <name evidence="1" type="ordered locus">MLP_25910</name>
</gene>
<protein>
    <recommendedName>
        <fullName evidence="3">Sulfotransferase family protein</fullName>
    </recommendedName>
</protein>
<evidence type="ECO:0000313" key="2">
    <source>
        <dbReference type="Proteomes" id="UP000007947"/>
    </source>
</evidence>
<dbReference type="SUPFAM" id="SSF52540">
    <property type="entry name" value="P-loop containing nucleoside triphosphate hydrolases"/>
    <property type="match status" value="1"/>
</dbReference>
<reference evidence="1 2" key="1">
    <citation type="submission" date="2011-05" db="EMBL/GenBank/DDBJ databases">
        <title>Whole genome sequence of Microlunatus phosphovorus NM-1.</title>
        <authorList>
            <person name="Hosoyama A."/>
            <person name="Sasaki K."/>
            <person name="Harada T."/>
            <person name="Igarashi R."/>
            <person name="Kawakoshi A."/>
            <person name="Sasagawa M."/>
            <person name="Fukada J."/>
            <person name="Nakamura S."/>
            <person name="Katano Y."/>
            <person name="Hanada S."/>
            <person name="Kamagata Y."/>
            <person name="Nakamura N."/>
            <person name="Yamazaki S."/>
            <person name="Fujita N."/>
        </authorList>
    </citation>
    <scope>NUCLEOTIDE SEQUENCE [LARGE SCALE GENOMIC DNA]</scope>
    <source>
        <strain evidence="2">ATCC 700054 / DSM 10555 / JCM 9379 / NBRC 101784 / NCIMB 13414 / VKM Ac-1990 / NM-1</strain>
    </source>
</reference>
<dbReference type="HOGENOM" id="CLU_773590_0_0_11"/>
<dbReference type="STRING" id="1032480.MLP_25910"/>
<dbReference type="Proteomes" id="UP000007947">
    <property type="component" value="Chromosome"/>
</dbReference>
<keyword evidence="2" id="KW-1185">Reference proteome</keyword>
<dbReference type="AlphaFoldDB" id="F5XGX3"/>
<dbReference type="RefSeq" id="WP_013863474.1">
    <property type="nucleotide sequence ID" value="NC_015635.1"/>
</dbReference>